<dbReference type="InterPro" id="IPR001867">
    <property type="entry name" value="OmpR/PhoB-type_DNA-bd"/>
</dbReference>
<reference evidence="4" key="1">
    <citation type="submission" date="2020-10" db="EMBL/GenBank/DDBJ databases">
        <title>Taxonomic study of unclassified bacteria belonging to the class Ktedonobacteria.</title>
        <authorList>
            <person name="Yabe S."/>
            <person name="Wang C.M."/>
            <person name="Zheng Y."/>
            <person name="Sakai Y."/>
            <person name="Cavaletti L."/>
            <person name="Monciardini P."/>
            <person name="Donadio S."/>
        </authorList>
    </citation>
    <scope>NUCLEOTIDE SEQUENCE</scope>
    <source>
        <strain evidence="4">SOSP1-1</strain>
    </source>
</reference>
<dbReference type="PANTHER" id="PTHR48111:SF50">
    <property type="entry name" value="KDP OPERON TRANSCRIPTIONAL REGULATORY PROTEIN KDPE"/>
    <property type="match status" value="1"/>
</dbReference>
<feature type="domain" description="OmpR/PhoB-type" evidence="3">
    <location>
        <begin position="128"/>
        <end position="228"/>
    </location>
</feature>
<dbReference type="PROSITE" id="PS51755">
    <property type="entry name" value="OMPR_PHOB"/>
    <property type="match status" value="1"/>
</dbReference>
<dbReference type="InterPro" id="IPR039420">
    <property type="entry name" value="WalR-like"/>
</dbReference>
<dbReference type="EMBL" id="BNJF01000009">
    <property type="protein sequence ID" value="GHO50904.1"/>
    <property type="molecule type" value="Genomic_DNA"/>
</dbReference>
<dbReference type="Gene3D" id="1.10.10.10">
    <property type="entry name" value="Winged helix-like DNA-binding domain superfamily/Winged helix DNA-binding domain"/>
    <property type="match status" value="1"/>
</dbReference>
<dbReference type="InterPro" id="IPR016032">
    <property type="entry name" value="Sig_transdc_resp-reg_C-effctor"/>
</dbReference>
<dbReference type="GO" id="GO:0032993">
    <property type="term" value="C:protein-DNA complex"/>
    <property type="evidence" value="ECO:0007669"/>
    <property type="project" value="TreeGrafter"/>
</dbReference>
<protein>
    <recommendedName>
        <fullName evidence="3">OmpR/PhoB-type domain-containing protein</fullName>
    </recommendedName>
</protein>
<dbReference type="CDD" id="cd00383">
    <property type="entry name" value="trans_reg_C"/>
    <property type="match status" value="1"/>
</dbReference>
<sequence length="237" mass="27472">MVEQPYHPRTNIVIVGNKQEYHMLYPLVHNDYFDILYVASVTPEHLLCASPALVCLSQHWVHTVQQVRHLFPYTPIIVALSQPSPRQEASLVTMLQQGADDVIASTCGREEWQARLRARLRQYPTPLLGMQSQDGMLTLTLAQREVVVGTRSILLSMKEHVLLYLLMRYAEQTLSSRFLLQTIWGVTYQKEVDYIRVYMSQVRRKLEERSDQPRYLETVSGIGYRFRQACISKSENS</sequence>
<dbReference type="RefSeq" id="WP_220199850.1">
    <property type="nucleotide sequence ID" value="NZ_BNJF01000009.1"/>
</dbReference>
<name>A0A8J3IGU2_9CHLR</name>
<organism evidence="4 5">
    <name type="scientific">Ktedonospora formicarum</name>
    <dbReference type="NCBI Taxonomy" id="2778364"/>
    <lineage>
        <taxon>Bacteria</taxon>
        <taxon>Bacillati</taxon>
        <taxon>Chloroflexota</taxon>
        <taxon>Ktedonobacteria</taxon>
        <taxon>Ktedonobacterales</taxon>
        <taxon>Ktedonobacteraceae</taxon>
        <taxon>Ktedonospora</taxon>
    </lineage>
</organism>
<dbReference type="Pfam" id="PF00486">
    <property type="entry name" value="Trans_reg_C"/>
    <property type="match status" value="1"/>
</dbReference>
<dbReference type="AlphaFoldDB" id="A0A8J3IGU2"/>
<dbReference type="SMART" id="SM00862">
    <property type="entry name" value="Trans_reg_C"/>
    <property type="match status" value="1"/>
</dbReference>
<accession>A0A8J3IGU2</accession>
<gene>
    <name evidence="4" type="ORF">KSX_90670</name>
</gene>
<keyword evidence="5" id="KW-1185">Reference proteome</keyword>
<evidence type="ECO:0000256" key="2">
    <source>
        <dbReference type="PROSITE-ProRule" id="PRU01091"/>
    </source>
</evidence>
<comment type="caution">
    <text evidence="4">The sequence shown here is derived from an EMBL/GenBank/DDBJ whole genome shotgun (WGS) entry which is preliminary data.</text>
</comment>
<dbReference type="GO" id="GO:0000156">
    <property type="term" value="F:phosphorelay response regulator activity"/>
    <property type="evidence" value="ECO:0007669"/>
    <property type="project" value="TreeGrafter"/>
</dbReference>
<evidence type="ECO:0000313" key="4">
    <source>
        <dbReference type="EMBL" id="GHO50904.1"/>
    </source>
</evidence>
<dbReference type="SUPFAM" id="SSF46894">
    <property type="entry name" value="C-terminal effector domain of the bipartite response regulators"/>
    <property type="match status" value="1"/>
</dbReference>
<dbReference type="InterPro" id="IPR036388">
    <property type="entry name" value="WH-like_DNA-bd_sf"/>
</dbReference>
<keyword evidence="1 2" id="KW-0238">DNA-binding</keyword>
<feature type="DNA-binding region" description="OmpR/PhoB-type" evidence="2">
    <location>
        <begin position="128"/>
        <end position="228"/>
    </location>
</feature>
<evidence type="ECO:0000313" key="5">
    <source>
        <dbReference type="Proteomes" id="UP000612362"/>
    </source>
</evidence>
<proteinExistence type="predicted"/>
<dbReference type="PANTHER" id="PTHR48111">
    <property type="entry name" value="REGULATOR OF RPOS"/>
    <property type="match status" value="1"/>
</dbReference>
<evidence type="ECO:0000256" key="1">
    <source>
        <dbReference type="ARBA" id="ARBA00023125"/>
    </source>
</evidence>
<dbReference type="GO" id="GO:0000976">
    <property type="term" value="F:transcription cis-regulatory region binding"/>
    <property type="evidence" value="ECO:0007669"/>
    <property type="project" value="TreeGrafter"/>
</dbReference>
<evidence type="ECO:0000259" key="3">
    <source>
        <dbReference type="PROSITE" id="PS51755"/>
    </source>
</evidence>
<dbReference type="Proteomes" id="UP000612362">
    <property type="component" value="Unassembled WGS sequence"/>
</dbReference>
<dbReference type="GO" id="GO:0006355">
    <property type="term" value="P:regulation of DNA-templated transcription"/>
    <property type="evidence" value="ECO:0007669"/>
    <property type="project" value="InterPro"/>
</dbReference>
<dbReference type="GO" id="GO:0005829">
    <property type="term" value="C:cytosol"/>
    <property type="evidence" value="ECO:0007669"/>
    <property type="project" value="TreeGrafter"/>
</dbReference>